<proteinExistence type="predicted"/>
<gene>
    <name evidence="2" type="ORF">SAMN05421680_1056</name>
    <name evidence="1" type="ORF">Xmau_00254</name>
</gene>
<protein>
    <submittedName>
        <fullName evidence="2">Uncharacterized protein</fullName>
    </submittedName>
</protein>
<dbReference type="RefSeq" id="WP_139216936.1">
    <property type="nucleotide sequence ID" value="NZ_CAWRBN010000050.1"/>
</dbReference>
<dbReference type="Proteomes" id="UP000198919">
    <property type="component" value="Unassembled WGS sequence"/>
</dbReference>
<accession>A0A1I3MW52</accession>
<keyword evidence="4" id="KW-1185">Reference proteome</keyword>
<reference evidence="1 4" key="3">
    <citation type="journal article" date="2017" name="Nat. Microbiol.">
        <title>Natural product diversity associated with the nematode symbionts Photorhabdus and Xenorhabdus.</title>
        <authorList>
            <person name="Tobias N.J."/>
            <person name="Wolff H."/>
            <person name="Djahanschiri B."/>
            <person name="Grundmann F."/>
            <person name="Kronenwerth M."/>
            <person name="Shi Y.M."/>
            <person name="Simonyi S."/>
            <person name="Grun P."/>
            <person name="Shapiro-Ilan D."/>
            <person name="Pidot S.J."/>
            <person name="Stinear T.P."/>
            <person name="Ebersberger I."/>
            <person name="Bode H.B."/>
        </authorList>
    </citation>
    <scope>NUCLEOTIDE SEQUENCE [LARGE SCALE GENOMIC DNA]</scope>
    <source>
        <strain evidence="1 4">DSM 17908</strain>
    </source>
</reference>
<dbReference type="Proteomes" id="UP000224607">
    <property type="component" value="Unassembled WGS sequence"/>
</dbReference>
<dbReference type="AlphaFoldDB" id="A0A1I3MW52"/>
<name>A0A1I3MW52_9GAMM</name>
<evidence type="ECO:0000313" key="2">
    <source>
        <dbReference type="EMBL" id="SFJ01152.1"/>
    </source>
</evidence>
<evidence type="ECO:0000313" key="3">
    <source>
        <dbReference type="Proteomes" id="UP000198919"/>
    </source>
</evidence>
<reference evidence="2" key="1">
    <citation type="submission" date="2016-10" db="EMBL/GenBank/DDBJ databases">
        <authorList>
            <person name="de Groot N.N."/>
        </authorList>
    </citation>
    <scope>NUCLEOTIDE SEQUENCE [LARGE SCALE GENOMIC DNA]</scope>
    <source>
        <strain evidence="2">DSM 17908</strain>
    </source>
</reference>
<dbReference type="EMBL" id="NITY01000001">
    <property type="protein sequence ID" value="PHM45863.1"/>
    <property type="molecule type" value="Genomic_DNA"/>
</dbReference>
<organism evidence="2 3">
    <name type="scientific">Xenorhabdus mauleonii</name>
    <dbReference type="NCBI Taxonomy" id="351675"/>
    <lineage>
        <taxon>Bacteria</taxon>
        <taxon>Pseudomonadati</taxon>
        <taxon>Pseudomonadota</taxon>
        <taxon>Gammaproteobacteria</taxon>
        <taxon>Enterobacterales</taxon>
        <taxon>Morganellaceae</taxon>
        <taxon>Xenorhabdus</taxon>
    </lineage>
</organism>
<dbReference type="EMBL" id="FORG01000005">
    <property type="protein sequence ID" value="SFJ01152.1"/>
    <property type="molecule type" value="Genomic_DNA"/>
</dbReference>
<reference evidence="3" key="2">
    <citation type="submission" date="2016-10" db="EMBL/GenBank/DDBJ databases">
        <authorList>
            <person name="Varghese N."/>
            <person name="Submissions S."/>
        </authorList>
    </citation>
    <scope>NUCLEOTIDE SEQUENCE [LARGE SCALE GENOMIC DNA]</scope>
    <source>
        <strain evidence="3">DSM 17908</strain>
    </source>
</reference>
<evidence type="ECO:0000313" key="4">
    <source>
        <dbReference type="Proteomes" id="UP000224607"/>
    </source>
</evidence>
<sequence>MGPIDGTYVSLDEKLSLEITNSNDHPGVFDGIFKHYSLELGNLIYANVSGEYRYVTQQTAFQIGFSAIISPAAVEYIITDHWNGVRTSDKSLIMSGLRTYVTNSGLYNIHHFDKIIFKMT</sequence>
<evidence type="ECO:0000313" key="1">
    <source>
        <dbReference type="EMBL" id="PHM45863.1"/>
    </source>
</evidence>